<protein>
    <submittedName>
        <fullName evidence="2">Transmembrane protein, putative</fullName>
    </submittedName>
</protein>
<dbReference type="RefSeq" id="XP_012653771.1">
    <property type="nucleotide sequence ID" value="XM_012798317.1"/>
</dbReference>
<evidence type="ECO:0000313" key="3">
    <source>
        <dbReference type="Proteomes" id="UP000009168"/>
    </source>
</evidence>
<keyword evidence="1" id="KW-0472">Membrane</keyword>
<feature type="transmembrane region" description="Helical" evidence="1">
    <location>
        <begin position="457"/>
        <end position="479"/>
    </location>
</feature>
<keyword evidence="3" id="KW-1185">Reference proteome</keyword>
<organism evidence="2 3">
    <name type="scientific">Tetrahymena thermophila (strain SB210)</name>
    <dbReference type="NCBI Taxonomy" id="312017"/>
    <lineage>
        <taxon>Eukaryota</taxon>
        <taxon>Sar</taxon>
        <taxon>Alveolata</taxon>
        <taxon>Ciliophora</taxon>
        <taxon>Intramacronucleata</taxon>
        <taxon>Oligohymenophorea</taxon>
        <taxon>Hymenostomatida</taxon>
        <taxon>Tetrahymenina</taxon>
        <taxon>Tetrahymenidae</taxon>
        <taxon>Tetrahymena</taxon>
    </lineage>
</organism>
<feature type="transmembrane region" description="Helical" evidence="1">
    <location>
        <begin position="420"/>
        <end position="437"/>
    </location>
</feature>
<dbReference type="KEGG" id="tet:TTHERM_001159981"/>
<keyword evidence="1 2" id="KW-0812">Transmembrane</keyword>
<feature type="transmembrane region" description="Helical" evidence="1">
    <location>
        <begin position="116"/>
        <end position="133"/>
    </location>
</feature>
<keyword evidence="1" id="KW-1133">Transmembrane helix</keyword>
<feature type="transmembrane region" description="Helical" evidence="1">
    <location>
        <begin position="145"/>
        <end position="166"/>
    </location>
</feature>
<accession>W7XBD3</accession>
<dbReference type="Proteomes" id="UP000009168">
    <property type="component" value="Unassembled WGS sequence"/>
</dbReference>
<proteinExistence type="predicted"/>
<evidence type="ECO:0000313" key="2">
    <source>
        <dbReference type="EMBL" id="EWS73733.1"/>
    </source>
</evidence>
<feature type="transmembrane region" description="Helical" evidence="1">
    <location>
        <begin position="305"/>
        <end position="325"/>
    </location>
</feature>
<reference evidence="3" key="1">
    <citation type="journal article" date="2006" name="PLoS Biol.">
        <title>Macronuclear genome sequence of the ciliate Tetrahymena thermophila, a model eukaryote.</title>
        <authorList>
            <person name="Eisen J.A."/>
            <person name="Coyne R.S."/>
            <person name="Wu M."/>
            <person name="Wu D."/>
            <person name="Thiagarajan M."/>
            <person name="Wortman J.R."/>
            <person name="Badger J.H."/>
            <person name="Ren Q."/>
            <person name="Amedeo P."/>
            <person name="Jones K.M."/>
            <person name="Tallon L.J."/>
            <person name="Delcher A.L."/>
            <person name="Salzberg S.L."/>
            <person name="Silva J.C."/>
            <person name="Haas B.J."/>
            <person name="Majoros W.H."/>
            <person name="Farzad M."/>
            <person name="Carlton J.M."/>
            <person name="Smith R.K. Jr."/>
            <person name="Garg J."/>
            <person name="Pearlman R.E."/>
            <person name="Karrer K.M."/>
            <person name="Sun L."/>
            <person name="Manning G."/>
            <person name="Elde N.C."/>
            <person name="Turkewitz A.P."/>
            <person name="Asai D.J."/>
            <person name="Wilkes D.E."/>
            <person name="Wang Y."/>
            <person name="Cai H."/>
            <person name="Collins K."/>
            <person name="Stewart B.A."/>
            <person name="Lee S.R."/>
            <person name="Wilamowska K."/>
            <person name="Weinberg Z."/>
            <person name="Ruzzo W.L."/>
            <person name="Wloga D."/>
            <person name="Gaertig J."/>
            <person name="Frankel J."/>
            <person name="Tsao C.-C."/>
            <person name="Gorovsky M.A."/>
            <person name="Keeling P.J."/>
            <person name="Waller R.F."/>
            <person name="Patron N.J."/>
            <person name="Cherry J.M."/>
            <person name="Stover N.A."/>
            <person name="Krieger C.J."/>
            <person name="del Toro C."/>
            <person name="Ryder H.F."/>
            <person name="Williamson S.C."/>
            <person name="Barbeau R.A."/>
            <person name="Hamilton E.P."/>
            <person name="Orias E."/>
        </authorList>
    </citation>
    <scope>NUCLEOTIDE SEQUENCE [LARGE SCALE GENOMIC DNA]</scope>
    <source>
        <strain evidence="3">SB210</strain>
    </source>
</reference>
<feature type="transmembrane region" description="Helical" evidence="1">
    <location>
        <begin position="337"/>
        <end position="355"/>
    </location>
</feature>
<evidence type="ECO:0000256" key="1">
    <source>
        <dbReference type="SAM" id="Phobius"/>
    </source>
</evidence>
<sequence length="674" mass="78943">MSQPVVRKNAPVFEFKDDQNEIESIGVIMQEEENFQEKAKRASLNFQSASYLSSLQEVNTNYTSMYGINMQSQQNLKTPKQSRLQSKTKIVEGTSTVVLTVILSLITNIIFTYPLIILKSIYTLLTAFIYPFRKPCSIRAFVKKCLNPIVQIIFASSVLCIVYYAFVNMSLKKRDFYGILFFDAFFLFFTKISIFSILKLTKQKDLKLTWKNVCSIIDPGSQNGLVLDLIDKQKDSDIYMDISCNEDSWKEEYLKIINSNLEVDLNIQRFNTIQTDIKNPLSLELIGYQFLQGQNQKLGPNFAQLLITQLMTIAKILCSLAFIYVNIPFNTDDIFQLLAISLFYINETYCFNILLSNQDLRRKIIMSKGINECIKFTDIEIENDYSKRLDVTSCISLETWDNSRRAIYLFFQDYYKTFEMCYCCIFIYYLFIFNILLSKFFKIYILFEEFSIFQNPMIVISSIFSFMILSVFLLFRFYFGDKYNETIDEAGENIDTLIGIYQDLIQMYDYNFQQKTISQATISIVSKNKQQLIPQRSQIIQNDPEDMQIMSRQLGQDPKRAHMITCYDLIIAKIKFLSRFYINRGLEFQGKTYNIAEEKTLHQKMLKNLLKSFQRIKSQIEIDSKQLCYKVLNLLKLEFKESLLTLSIGLISILPNVIPNIKTLYKENIFDYQK</sequence>
<gene>
    <name evidence="2" type="ORF">TTHERM_001159981</name>
</gene>
<dbReference type="AlphaFoldDB" id="W7XBD3"/>
<dbReference type="InParanoid" id="W7XBD3"/>
<feature type="transmembrane region" description="Helical" evidence="1">
    <location>
        <begin position="178"/>
        <end position="198"/>
    </location>
</feature>
<dbReference type="GeneID" id="24441840"/>
<dbReference type="EMBL" id="GG662650">
    <property type="protein sequence ID" value="EWS73733.1"/>
    <property type="molecule type" value="Genomic_DNA"/>
</dbReference>
<name>W7XBD3_TETTS</name>